<keyword evidence="3" id="KW-1185">Reference proteome</keyword>
<protein>
    <submittedName>
        <fullName evidence="2">RND transporter</fullName>
    </submittedName>
</protein>
<organism evidence="2 3">
    <name type="scientific">Acinetobacter shaoyimingii</name>
    <dbReference type="NCBI Taxonomy" id="2715164"/>
    <lineage>
        <taxon>Bacteria</taxon>
        <taxon>Pseudomonadati</taxon>
        <taxon>Pseudomonadota</taxon>
        <taxon>Gammaproteobacteria</taxon>
        <taxon>Moraxellales</taxon>
        <taxon>Moraxellaceae</taxon>
        <taxon>Acinetobacter</taxon>
    </lineage>
</organism>
<dbReference type="Gene3D" id="3.40.190.170">
    <property type="entry name" value="Bacterial extracellular solute-binding protein, family 7"/>
    <property type="match status" value="1"/>
</dbReference>
<dbReference type="Pfam" id="PF19582">
    <property type="entry name" value="AdeT1_2"/>
    <property type="match status" value="1"/>
</dbReference>
<name>A0A6G8RZS9_9GAMM</name>
<dbReference type="EMBL" id="CP049801">
    <property type="protein sequence ID" value="QIO07381.1"/>
    <property type="molecule type" value="Genomic_DNA"/>
</dbReference>
<feature type="chain" id="PRO_5026087779" evidence="1">
    <location>
        <begin position="23"/>
        <end position="335"/>
    </location>
</feature>
<accession>A0A6G8RZS9</accession>
<dbReference type="KEGG" id="asha:G8E00_16260"/>
<evidence type="ECO:0000256" key="1">
    <source>
        <dbReference type="SAM" id="SignalP"/>
    </source>
</evidence>
<keyword evidence="1" id="KW-0732">Signal</keyword>
<dbReference type="InterPro" id="IPR045758">
    <property type="entry name" value="AdeT1/2"/>
</dbReference>
<proteinExistence type="predicted"/>
<dbReference type="AlphaFoldDB" id="A0A6G8RZS9"/>
<dbReference type="Proteomes" id="UP000502297">
    <property type="component" value="Chromosome"/>
</dbReference>
<dbReference type="InterPro" id="IPR038404">
    <property type="entry name" value="TRAP_DctP_sf"/>
</dbReference>
<reference evidence="2 3" key="1">
    <citation type="submission" date="2020-03" db="EMBL/GenBank/DDBJ databases">
        <authorList>
            <person name="Zhu W."/>
        </authorList>
    </citation>
    <scope>NUCLEOTIDE SEQUENCE [LARGE SCALE GENOMIC DNA]</scope>
    <source>
        <strain evidence="2 3">323-1</strain>
    </source>
</reference>
<evidence type="ECO:0000313" key="2">
    <source>
        <dbReference type="EMBL" id="QIO07381.1"/>
    </source>
</evidence>
<feature type="signal peptide" evidence="1">
    <location>
        <begin position="1"/>
        <end position="22"/>
    </location>
</feature>
<evidence type="ECO:0000313" key="3">
    <source>
        <dbReference type="Proteomes" id="UP000502297"/>
    </source>
</evidence>
<sequence length="335" mass="38223">MITIRKWLGLVGALFCSNAAYANQNVCVFDLLGRAGESYKLIEEWALEAKKWGADVKLIAFQKEDQAAQAFKDGKCDGVVMTTMRSREYNKFAGSIDALGGVTSNDISRKAIKYVLDERNAKRLVTERRGQKYEVAGISPIGIAYIFVHDRTQNTIEHMIGKKFAYLHYDEAQKIAIEKFGAISVPSDISNFVKRFNKKEVDIIASPAYAYKPLEIQKGLGQNGAMFTFPVVNITADLIIRQDKFPKSFSVSSRAWFIKQLPKNIAMIRRMENEIPAKYKMKIAHDDAVRYQKLLREVRIELTKKGVYDQHMMRVLKKSRCIVEQSNFECSMMDE</sequence>
<gene>
    <name evidence="2" type="ORF">G8E00_16260</name>
</gene>